<feature type="compositionally biased region" description="Low complexity" evidence="9">
    <location>
        <begin position="101"/>
        <end position="125"/>
    </location>
</feature>
<dbReference type="SUPFAM" id="SSF55154">
    <property type="entry name" value="CYTH-like phosphatases"/>
    <property type="match status" value="1"/>
</dbReference>
<evidence type="ECO:0000256" key="7">
    <source>
        <dbReference type="ARBA" id="ARBA00047740"/>
    </source>
</evidence>
<dbReference type="CDD" id="cd07470">
    <property type="entry name" value="CYTH-like_mRNA_RTPase"/>
    <property type="match status" value="1"/>
</dbReference>
<feature type="region of interest" description="Disordered" evidence="9">
    <location>
        <begin position="1"/>
        <end position="558"/>
    </location>
</feature>
<evidence type="ECO:0000256" key="8">
    <source>
        <dbReference type="RuleBase" id="RU367053"/>
    </source>
</evidence>
<evidence type="ECO:0000256" key="1">
    <source>
        <dbReference type="ARBA" id="ARBA00001946"/>
    </source>
</evidence>
<dbReference type="EMBL" id="ML992673">
    <property type="protein sequence ID" value="KAF2212400.1"/>
    <property type="molecule type" value="Genomic_DNA"/>
</dbReference>
<feature type="region of interest" description="Disordered" evidence="9">
    <location>
        <begin position="727"/>
        <end position="747"/>
    </location>
</feature>
<feature type="compositionally biased region" description="Pro residues" evidence="9">
    <location>
        <begin position="424"/>
        <end position="438"/>
    </location>
</feature>
<dbReference type="GO" id="GO:0004651">
    <property type="term" value="F:polynucleotide 5'-phosphatase activity"/>
    <property type="evidence" value="ECO:0007669"/>
    <property type="project" value="UniProtKB-UniRule"/>
</dbReference>
<dbReference type="AlphaFoldDB" id="A0A6A6FG38"/>
<reference evidence="11" key="1">
    <citation type="journal article" date="2020" name="Stud. Mycol.">
        <title>101 Dothideomycetes genomes: a test case for predicting lifestyles and emergence of pathogens.</title>
        <authorList>
            <person name="Haridas S."/>
            <person name="Albert R."/>
            <person name="Binder M."/>
            <person name="Bloem J."/>
            <person name="Labutti K."/>
            <person name="Salamov A."/>
            <person name="Andreopoulos B."/>
            <person name="Baker S."/>
            <person name="Barry K."/>
            <person name="Bills G."/>
            <person name="Bluhm B."/>
            <person name="Cannon C."/>
            <person name="Castanera R."/>
            <person name="Culley D."/>
            <person name="Daum C."/>
            <person name="Ezra D."/>
            <person name="Gonzalez J."/>
            <person name="Henrissat B."/>
            <person name="Kuo A."/>
            <person name="Liang C."/>
            <person name="Lipzen A."/>
            <person name="Lutzoni F."/>
            <person name="Magnuson J."/>
            <person name="Mondo S."/>
            <person name="Nolan M."/>
            <person name="Ohm R."/>
            <person name="Pangilinan J."/>
            <person name="Park H.-J."/>
            <person name="Ramirez L."/>
            <person name="Alfaro M."/>
            <person name="Sun H."/>
            <person name="Tritt A."/>
            <person name="Yoshinaga Y."/>
            <person name="Zwiers L.-H."/>
            <person name="Turgeon B."/>
            <person name="Goodwin S."/>
            <person name="Spatafora J."/>
            <person name="Crous P."/>
            <person name="Grigoriev I."/>
        </authorList>
    </citation>
    <scope>NUCLEOTIDE SEQUENCE</scope>
    <source>
        <strain evidence="11">SCOH1-5</strain>
    </source>
</reference>
<evidence type="ECO:0000256" key="4">
    <source>
        <dbReference type="ARBA" id="ARBA00022664"/>
    </source>
</evidence>
<comment type="similarity">
    <text evidence="3 8">Belongs to the fungal TPase family.</text>
</comment>
<name>A0A6A6FG38_9PEZI</name>
<proteinExistence type="inferred from homology"/>
<feature type="compositionally biased region" description="Low complexity" evidence="9">
    <location>
        <begin position="380"/>
        <end position="398"/>
    </location>
</feature>
<dbReference type="Gene3D" id="3.20.100.10">
    <property type="entry name" value="mRNA triphosphatase Cet1-like"/>
    <property type="match status" value="1"/>
</dbReference>
<keyword evidence="8" id="KW-0506">mRNA capping</keyword>
<evidence type="ECO:0000256" key="3">
    <source>
        <dbReference type="ARBA" id="ARBA00006345"/>
    </source>
</evidence>
<evidence type="ECO:0000313" key="12">
    <source>
        <dbReference type="Proteomes" id="UP000799539"/>
    </source>
</evidence>
<dbReference type="InterPro" id="IPR040343">
    <property type="entry name" value="Cet1/Ctl1"/>
</dbReference>
<dbReference type="PANTHER" id="PTHR28118:SF1">
    <property type="entry name" value="POLYNUCLEOTIDE 5'-TRIPHOSPHATASE CTL1-RELATED"/>
    <property type="match status" value="1"/>
</dbReference>
<comment type="subcellular location">
    <subcellularLocation>
        <location evidence="2 8">Nucleus</location>
    </subcellularLocation>
</comment>
<dbReference type="PANTHER" id="PTHR28118">
    <property type="entry name" value="POLYNUCLEOTIDE 5'-TRIPHOSPHATASE-RELATED"/>
    <property type="match status" value="1"/>
</dbReference>
<feature type="compositionally biased region" description="Polar residues" evidence="9">
    <location>
        <begin position="353"/>
        <end position="365"/>
    </location>
</feature>
<dbReference type="Proteomes" id="UP000799539">
    <property type="component" value="Unassembled WGS sequence"/>
</dbReference>
<dbReference type="GO" id="GO:0140818">
    <property type="term" value="F:mRNA 5'-triphosphate monophosphatase activity"/>
    <property type="evidence" value="ECO:0007669"/>
    <property type="project" value="UniProtKB-EC"/>
</dbReference>
<feature type="compositionally biased region" description="Low complexity" evidence="9">
    <location>
        <begin position="73"/>
        <end position="83"/>
    </location>
</feature>
<keyword evidence="5 8" id="KW-0378">Hydrolase</keyword>
<accession>A0A6A6FG38</accession>
<evidence type="ECO:0000256" key="9">
    <source>
        <dbReference type="SAM" id="MobiDB-lite"/>
    </source>
</evidence>
<dbReference type="InterPro" id="IPR037009">
    <property type="entry name" value="mRNA_triPase_Cet1_sf"/>
</dbReference>
<keyword evidence="12" id="KW-1185">Reference proteome</keyword>
<keyword evidence="4 8" id="KW-0507">mRNA processing</keyword>
<evidence type="ECO:0000256" key="6">
    <source>
        <dbReference type="ARBA" id="ARBA00023242"/>
    </source>
</evidence>
<feature type="compositionally biased region" description="Polar residues" evidence="9">
    <location>
        <begin position="332"/>
        <end position="345"/>
    </location>
</feature>
<evidence type="ECO:0000313" key="11">
    <source>
        <dbReference type="EMBL" id="KAF2212400.1"/>
    </source>
</evidence>
<protein>
    <recommendedName>
        <fullName evidence="8">mRNA-capping enzyme subunit beta</fullName>
        <ecNumber evidence="8">3.6.1.74</ecNumber>
    </recommendedName>
    <alternativeName>
        <fullName evidence="8">mRNA 5'-phosphatase</fullName>
    </alternativeName>
    <alternativeName>
        <fullName evidence="8">mRNA 5'-triphosphate monophosphatase</fullName>
    </alternativeName>
</protein>
<dbReference type="InterPro" id="IPR004206">
    <property type="entry name" value="mRNA_triPase_Cet1"/>
</dbReference>
<keyword evidence="6 8" id="KW-0539">Nucleus</keyword>
<feature type="compositionally biased region" description="Polar residues" evidence="9">
    <location>
        <begin position="246"/>
        <end position="272"/>
    </location>
</feature>
<comment type="subunit">
    <text evidence="8">Heterodimer. The mRNA-capping enzyme is composed of two separate chains alpha and beta, respectively a mRNA guanylyltransferase and an mRNA 5'-triphosphate monophosphatase.</text>
</comment>
<evidence type="ECO:0000256" key="5">
    <source>
        <dbReference type="ARBA" id="ARBA00022801"/>
    </source>
</evidence>
<feature type="compositionally biased region" description="Polar residues" evidence="9">
    <location>
        <begin position="451"/>
        <end position="466"/>
    </location>
</feature>
<evidence type="ECO:0000256" key="2">
    <source>
        <dbReference type="ARBA" id="ARBA00004123"/>
    </source>
</evidence>
<dbReference type="OrthoDB" id="272147at2759"/>
<evidence type="ECO:0000259" key="10">
    <source>
        <dbReference type="Pfam" id="PF02940"/>
    </source>
</evidence>
<feature type="domain" description="mRNA triphosphatase Cet1-like" evidence="10">
    <location>
        <begin position="597"/>
        <end position="842"/>
    </location>
</feature>
<dbReference type="EC" id="3.6.1.74" evidence="8"/>
<organism evidence="11 12">
    <name type="scientific">Cercospora zeae-maydis SCOH1-5</name>
    <dbReference type="NCBI Taxonomy" id="717836"/>
    <lineage>
        <taxon>Eukaryota</taxon>
        <taxon>Fungi</taxon>
        <taxon>Dikarya</taxon>
        <taxon>Ascomycota</taxon>
        <taxon>Pezizomycotina</taxon>
        <taxon>Dothideomycetes</taxon>
        <taxon>Dothideomycetidae</taxon>
        <taxon>Mycosphaerellales</taxon>
        <taxon>Mycosphaerellaceae</taxon>
        <taxon>Cercospora</taxon>
    </lineage>
</organism>
<dbReference type="Pfam" id="PF02940">
    <property type="entry name" value="mRNA_triPase"/>
    <property type="match status" value="1"/>
</dbReference>
<dbReference type="InterPro" id="IPR033469">
    <property type="entry name" value="CYTH-like_dom_sf"/>
</dbReference>
<comment type="catalytic activity">
    <reaction evidence="7">
        <text>a 5'-end triphospho-ribonucleoside in mRNA + H2O = a 5'-end diphospho-ribonucleoside in mRNA + phosphate + H(+)</text>
        <dbReference type="Rhea" id="RHEA:67004"/>
        <dbReference type="Rhea" id="RHEA-COMP:17164"/>
        <dbReference type="Rhea" id="RHEA-COMP:17165"/>
        <dbReference type="ChEBI" id="CHEBI:15377"/>
        <dbReference type="ChEBI" id="CHEBI:15378"/>
        <dbReference type="ChEBI" id="CHEBI:43474"/>
        <dbReference type="ChEBI" id="CHEBI:167616"/>
        <dbReference type="ChEBI" id="CHEBI:167618"/>
        <dbReference type="EC" id="3.6.1.74"/>
    </reaction>
    <physiologicalReaction direction="left-to-right" evidence="7">
        <dbReference type="Rhea" id="RHEA:67005"/>
    </physiologicalReaction>
</comment>
<comment type="function">
    <text evidence="8">First step of mRNA capping. Converts the 5'-triphosphate end of a nascent mRNA chain into a diphosphate end.</text>
</comment>
<sequence>MDLRSLMNDGPAPEKKASQGSPPAPPPLSAGAKGGGQQVSPPAAAPAGNGATGPSAVYPAAGFPPPGRTDTKQQGPIYGQPPGSSGPPSQPHSRGLTPLRTPGSASTPGSTSYPFPQQYQQQQQQQPPPPLQSPATAGPLSQQHYRPYEAHPSTTPGGRPASYGSLFGAQPSPSQYAHHPSQSPGASSHHSQTPHSIRHSPRAVMGHPPPQHQPHFQHQHSQPSTPLGPPTHMPRHPMNGLDATSPFHQRTVSNASNGYVTRSPAQHQSSIGSLIESPVAHPRQSPRRSASEYAAVIDDRGRSESVSPKTKVPPRPPSLGSRHSSQHEVHSARTSLQPSTTSAASFSDAPNHVQPSPANYQQASAATGVPHNHSQVSGQSPAFSASSNSLSNANKAPATALQHQPRPMGMSHLLAPTQHESQPGPRPSHPQNMPPHQQPEPQHHAPMQPDAAQQNGVLQASPNASNRGVKRSAADSESHQPPGKRERRRKYTERPVWARLHPSNPRLRIPGVMPNGPEPRPQPQQSGNRPPANPPPQVAPQANGLKQPPPQPVGAPGVNFAAPWLENPPIDHDMLRMRNLMGGAWEKTIQWNTPLPSLTKAVTDWLVQQLMACEDVAQDPKEGQIEIEAKVGRLFNKHTNQRFAMPVQNMVVISPPYADANCSFESEMQQHEHKAMNDFLNKEVRNTHTLPGRQKLLYEHLEETDTFQRLSKMGLGVLPEAIHRRQLPRDPKMRTTTESSPKSGRMGQVKARIIKVKVADLHIYNPHADYDLRITMNVECNLMRADLDPGALVEPPTADKPNQPARVKNRLSYKHLNGIYQIDLTKVDQVGLAPKFELELEVDAAALRKQLHPLLQGGESAFTQIVDGFIDNATLLMQQRRPGP</sequence>
<feature type="compositionally biased region" description="Low complexity" evidence="9">
    <location>
        <begin position="213"/>
        <end position="224"/>
    </location>
</feature>
<dbReference type="GO" id="GO:0031533">
    <property type="term" value="C:mRNA capping enzyme complex"/>
    <property type="evidence" value="ECO:0007669"/>
    <property type="project" value="UniProtKB-UniRule"/>
</dbReference>
<comment type="cofactor">
    <cofactor evidence="1 8">
        <name>Mg(2+)</name>
        <dbReference type="ChEBI" id="CHEBI:18420"/>
    </cofactor>
</comment>
<gene>
    <name evidence="11" type="ORF">CERZMDRAFT_97674</name>
</gene>
<feature type="compositionally biased region" description="Polar residues" evidence="9">
    <location>
        <begin position="171"/>
        <end position="195"/>
    </location>
</feature>
<feature type="compositionally biased region" description="Low complexity" evidence="9">
    <location>
        <begin position="41"/>
        <end position="56"/>
    </location>
</feature>
<dbReference type="GO" id="GO:0006370">
    <property type="term" value="P:7-methylguanosine mRNA capping"/>
    <property type="evidence" value="ECO:0007669"/>
    <property type="project" value="UniProtKB-UniRule"/>
</dbReference>